<dbReference type="InterPro" id="IPR018754">
    <property type="entry name" value="RovC-like_DNA-bd"/>
</dbReference>
<feature type="domain" description="T6SS Transcription factor RovC-like DNA binding" evidence="1">
    <location>
        <begin position="93"/>
        <end position="196"/>
    </location>
</feature>
<organism evidence="2 3">
    <name type="scientific">Komagataeibacter melomenusus</name>
    <dbReference type="NCBI Taxonomy" id="2766578"/>
    <lineage>
        <taxon>Bacteria</taxon>
        <taxon>Pseudomonadati</taxon>
        <taxon>Pseudomonadota</taxon>
        <taxon>Alphaproteobacteria</taxon>
        <taxon>Acetobacterales</taxon>
        <taxon>Acetobacteraceae</taxon>
        <taxon>Komagataeibacter</taxon>
    </lineage>
</organism>
<dbReference type="Proteomes" id="UP000623090">
    <property type="component" value="Unassembled WGS sequence"/>
</dbReference>
<evidence type="ECO:0000313" key="3">
    <source>
        <dbReference type="Proteomes" id="UP000623090"/>
    </source>
</evidence>
<evidence type="ECO:0000259" key="1">
    <source>
        <dbReference type="Pfam" id="PF10074"/>
    </source>
</evidence>
<accession>A0ABX2AC88</accession>
<sequence length="204" mass="22451">MTPRPSPGTGGCDFDPADHAEVPSSAVWTARAFPGVTVLTTMPVDLTDDRLGFRSTLPEATQAVGNTETVIHLAGTTLHVLALTPESNGGAVLLPFDRLFEIRIAAALQLWRAAMGQSAGYDPTILSPARRDRLILALRFLDGSGAGASRREMAPVLFRREAISARDWIGHDLQARMDRLARLANSMRQRNYRRLLLHPFRERI</sequence>
<dbReference type="RefSeq" id="WP_172156090.1">
    <property type="nucleotide sequence ID" value="NZ_JABJWC010000010.1"/>
</dbReference>
<evidence type="ECO:0000313" key="2">
    <source>
        <dbReference type="EMBL" id="NPC65963.1"/>
    </source>
</evidence>
<comment type="caution">
    <text evidence="2">The sequence shown here is derived from an EMBL/GenBank/DDBJ whole genome shotgun (WGS) entry which is preliminary data.</text>
</comment>
<dbReference type="Pfam" id="PF10074">
    <property type="entry name" value="RovC_DNA-bd"/>
    <property type="match status" value="1"/>
</dbReference>
<proteinExistence type="predicted"/>
<name>A0ABX2AC88_9PROT</name>
<keyword evidence="3" id="KW-1185">Reference proteome</keyword>
<dbReference type="EMBL" id="JABJWC010000010">
    <property type="protein sequence ID" value="NPC65963.1"/>
    <property type="molecule type" value="Genomic_DNA"/>
</dbReference>
<reference evidence="2 3" key="1">
    <citation type="journal article" date="2020" name="Microorganisms">
        <title>Description of Komagataeibacter melaceti sp. nov. and Komagataeibacter melomenusus sp. nov. Isolated from Apple Cider Vinegar.</title>
        <authorList>
            <person name="Maric L."/>
            <person name="Cleenwerck I."/>
            <person name="Accetto T."/>
            <person name="Vandamme P."/>
            <person name="Trcek J."/>
        </authorList>
    </citation>
    <scope>NUCLEOTIDE SEQUENCE [LARGE SCALE GENOMIC DNA]</scope>
    <source>
        <strain evidence="2 3">AV436</strain>
    </source>
</reference>
<protein>
    <submittedName>
        <fullName evidence="2">DUF2285 domain-containing protein</fullName>
    </submittedName>
</protein>
<gene>
    <name evidence="2" type="ORF">HNW77_06080</name>
</gene>